<protein>
    <recommendedName>
        <fullName evidence="1 2">Protein ApaG</fullName>
    </recommendedName>
</protein>
<dbReference type="Proteomes" id="UP000236220">
    <property type="component" value="Unassembled WGS sequence"/>
</dbReference>
<sequence length="127" mass="14052">MNTSDDYAFDVDVDTQYLDDESSPAEDRFVFSYTITIRNNGNVPARLLRRHWQITDGEGHVEEVHGDGVVGEQPWLRPGDGFQYVSGVVLATTVGTMQGSYDLVADDGTEFAADIPAFTLTIPRTLH</sequence>
<evidence type="ECO:0000313" key="5">
    <source>
        <dbReference type="Proteomes" id="UP000236220"/>
    </source>
</evidence>
<dbReference type="GO" id="GO:0070987">
    <property type="term" value="P:error-free translesion synthesis"/>
    <property type="evidence" value="ECO:0007669"/>
    <property type="project" value="TreeGrafter"/>
</dbReference>
<dbReference type="Gene3D" id="2.60.40.1470">
    <property type="entry name" value="ApaG domain"/>
    <property type="match status" value="1"/>
</dbReference>
<dbReference type="NCBIfam" id="NF003967">
    <property type="entry name" value="PRK05461.1"/>
    <property type="match status" value="1"/>
</dbReference>
<evidence type="ECO:0000256" key="2">
    <source>
        <dbReference type="HAMAP-Rule" id="MF_00791"/>
    </source>
</evidence>
<organism evidence="4 5">
    <name type="scientific">Solilutibacter silvestris</name>
    <dbReference type="NCBI Taxonomy" id="1645665"/>
    <lineage>
        <taxon>Bacteria</taxon>
        <taxon>Pseudomonadati</taxon>
        <taxon>Pseudomonadota</taxon>
        <taxon>Gammaproteobacteria</taxon>
        <taxon>Lysobacterales</taxon>
        <taxon>Lysobacteraceae</taxon>
        <taxon>Solilutibacter</taxon>
    </lineage>
</organism>
<dbReference type="PANTHER" id="PTHR14289">
    <property type="entry name" value="F-BOX ONLY PROTEIN 3"/>
    <property type="match status" value="1"/>
</dbReference>
<dbReference type="PANTHER" id="PTHR14289:SF16">
    <property type="entry name" value="POLYMERASE DELTA-INTERACTING PROTEIN 2"/>
    <property type="match status" value="1"/>
</dbReference>
<dbReference type="PROSITE" id="PS51087">
    <property type="entry name" value="APAG"/>
    <property type="match status" value="1"/>
</dbReference>
<dbReference type="OrthoDB" id="9795226at2"/>
<keyword evidence="5" id="KW-1185">Reference proteome</keyword>
<reference evidence="4 5" key="1">
    <citation type="submission" date="2017-08" db="EMBL/GenBank/DDBJ databases">
        <title>Lysobacter sylvestris genome.</title>
        <authorList>
            <person name="Zhang D.-C."/>
            <person name="Albuquerque L."/>
            <person name="Franca L."/>
            <person name="Froufe H.J.C."/>
            <person name="Barroso C."/>
            <person name="Egas C."/>
            <person name="Da Costa M."/>
            <person name="Margesin R."/>
        </authorList>
    </citation>
    <scope>NUCLEOTIDE SEQUENCE [LARGE SCALE GENOMIC DNA]</scope>
    <source>
        <strain evidence="4 5">AM20-91</strain>
    </source>
</reference>
<dbReference type="AlphaFoldDB" id="A0A2K1PXJ4"/>
<feature type="domain" description="ApaG" evidence="3">
    <location>
        <begin position="3"/>
        <end position="127"/>
    </location>
</feature>
<evidence type="ECO:0000256" key="1">
    <source>
        <dbReference type="ARBA" id="ARBA00017693"/>
    </source>
</evidence>
<name>A0A2K1PXJ4_9GAMM</name>
<dbReference type="InterPro" id="IPR023065">
    <property type="entry name" value="Uncharacterised_ApaG"/>
</dbReference>
<gene>
    <name evidence="2" type="primary">apaG</name>
    <name evidence="4" type="ORF">Lysil_1681</name>
</gene>
<evidence type="ECO:0000259" key="3">
    <source>
        <dbReference type="PROSITE" id="PS51087"/>
    </source>
</evidence>
<dbReference type="Pfam" id="PF04379">
    <property type="entry name" value="DUF525"/>
    <property type="match status" value="1"/>
</dbReference>
<proteinExistence type="inferred from homology"/>
<comment type="caution">
    <text evidence="4">The sequence shown here is derived from an EMBL/GenBank/DDBJ whole genome shotgun (WGS) entry which is preliminary data.</text>
</comment>
<dbReference type="EMBL" id="NPZB01000002">
    <property type="protein sequence ID" value="PNS07505.1"/>
    <property type="molecule type" value="Genomic_DNA"/>
</dbReference>
<evidence type="ECO:0000313" key="4">
    <source>
        <dbReference type="EMBL" id="PNS07505.1"/>
    </source>
</evidence>
<dbReference type="RefSeq" id="WP_103075209.1">
    <property type="nucleotide sequence ID" value="NZ_NPZB01000002.1"/>
</dbReference>
<dbReference type="InterPro" id="IPR036767">
    <property type="entry name" value="ApaG_sf"/>
</dbReference>
<dbReference type="SUPFAM" id="SSF110069">
    <property type="entry name" value="ApaG-like"/>
    <property type="match status" value="1"/>
</dbReference>
<dbReference type="HAMAP" id="MF_00791">
    <property type="entry name" value="ApaG"/>
    <property type="match status" value="1"/>
</dbReference>
<accession>A0A2K1PXJ4</accession>
<dbReference type="InterPro" id="IPR007474">
    <property type="entry name" value="ApaG_domain"/>
</dbReference>